<name>A0A9Q3E0Z9_9BASI</name>
<reference evidence="2" key="1">
    <citation type="submission" date="2021-03" db="EMBL/GenBank/DDBJ databases">
        <title>Draft genome sequence of rust myrtle Austropuccinia psidii MF-1, a brazilian biotype.</title>
        <authorList>
            <person name="Quecine M.C."/>
            <person name="Pachon D.M.R."/>
            <person name="Bonatelli M.L."/>
            <person name="Correr F.H."/>
            <person name="Franceschini L.M."/>
            <person name="Leite T.F."/>
            <person name="Margarido G.R.A."/>
            <person name="Almeida C.A."/>
            <person name="Ferrarezi J.A."/>
            <person name="Labate C.A."/>
        </authorList>
    </citation>
    <scope>NUCLEOTIDE SEQUENCE</scope>
    <source>
        <strain evidence="2">MF-1</strain>
    </source>
</reference>
<evidence type="ECO:0000313" key="3">
    <source>
        <dbReference type="Proteomes" id="UP000765509"/>
    </source>
</evidence>
<evidence type="ECO:0000313" key="2">
    <source>
        <dbReference type="EMBL" id="MBW0513930.1"/>
    </source>
</evidence>
<accession>A0A9Q3E0Z9</accession>
<dbReference type="EMBL" id="AVOT02023718">
    <property type="protein sequence ID" value="MBW0513930.1"/>
    <property type="molecule type" value="Genomic_DNA"/>
</dbReference>
<feature type="compositionally biased region" description="Basic residues" evidence="1">
    <location>
        <begin position="183"/>
        <end position="200"/>
    </location>
</feature>
<organism evidence="2 3">
    <name type="scientific">Austropuccinia psidii MF-1</name>
    <dbReference type="NCBI Taxonomy" id="1389203"/>
    <lineage>
        <taxon>Eukaryota</taxon>
        <taxon>Fungi</taxon>
        <taxon>Dikarya</taxon>
        <taxon>Basidiomycota</taxon>
        <taxon>Pucciniomycotina</taxon>
        <taxon>Pucciniomycetes</taxon>
        <taxon>Pucciniales</taxon>
        <taxon>Sphaerophragmiaceae</taxon>
        <taxon>Austropuccinia</taxon>
    </lineage>
</organism>
<proteinExistence type="predicted"/>
<comment type="caution">
    <text evidence="2">The sequence shown here is derived from an EMBL/GenBank/DDBJ whole genome shotgun (WGS) entry which is preliminary data.</text>
</comment>
<gene>
    <name evidence="2" type="ORF">O181_053645</name>
</gene>
<dbReference type="AlphaFoldDB" id="A0A9Q3E0Z9"/>
<protein>
    <submittedName>
        <fullName evidence="2">Uncharacterized protein</fullName>
    </submittedName>
</protein>
<sequence>MQNSQPFRPRYALPPISSSYQPYVPAQMAPRQLLKCYYCLKEGHTSIICSNLTEDLEKGIVLKHGGTYIFPNFQRVPTEGPTSSKELVQHFAKEKEDFTNKMIEKANSPPNKQETTVIDERKGDKAAAIAQIKEWGNWKSPKISQENENIQINVGLRQTRQRAERHKSQSQTQKENKNETHKPFKKRYQVPTIRKMRQKKKGDFQFQKNTRKHKKERR</sequence>
<keyword evidence="3" id="KW-1185">Reference proteome</keyword>
<evidence type="ECO:0000256" key="1">
    <source>
        <dbReference type="SAM" id="MobiDB-lite"/>
    </source>
</evidence>
<dbReference type="OrthoDB" id="2518564at2759"/>
<dbReference type="Proteomes" id="UP000765509">
    <property type="component" value="Unassembled WGS sequence"/>
</dbReference>
<feature type="compositionally biased region" description="Basic residues" evidence="1">
    <location>
        <begin position="209"/>
        <end position="218"/>
    </location>
</feature>
<feature type="region of interest" description="Disordered" evidence="1">
    <location>
        <begin position="158"/>
        <end position="218"/>
    </location>
</feature>